<keyword evidence="2" id="KW-1185">Reference proteome</keyword>
<gene>
    <name evidence="1" type="ORF">CLV97_12724</name>
</gene>
<dbReference type="EMBL" id="PVNE01000027">
    <property type="protein sequence ID" value="PRX39242.1"/>
    <property type="molecule type" value="Genomic_DNA"/>
</dbReference>
<comment type="caution">
    <text evidence="1">The sequence shown here is derived from an EMBL/GenBank/DDBJ whole genome shotgun (WGS) entry which is preliminary data.</text>
</comment>
<reference evidence="1 2" key="1">
    <citation type="submission" date="2018-03" db="EMBL/GenBank/DDBJ databases">
        <title>Genomic Encyclopedia of Archaeal and Bacterial Type Strains, Phase II (KMG-II): from individual species to whole genera.</title>
        <authorList>
            <person name="Goeker M."/>
        </authorList>
    </citation>
    <scope>NUCLEOTIDE SEQUENCE [LARGE SCALE GENOMIC DNA]</scope>
    <source>
        <strain evidence="1 2">DSM 44946</strain>
    </source>
</reference>
<name>A0A2T0LBG5_9BACL</name>
<accession>A0A2T0LBG5</accession>
<sequence>MSSLWAFEMNERNTPGIGRVLARYGLDAVPEAHCYLKYGNCRLDVTRTVSVQAEPVRTWLWEENIRPDQIGEYKVSLHQAYIRSWAARQRPPLVWERVWRIREECIRALEDPFFFSG</sequence>
<dbReference type="Proteomes" id="UP000237797">
    <property type="component" value="Unassembled WGS sequence"/>
</dbReference>
<organism evidence="1 2">
    <name type="scientific">Planifilum fimeticola</name>
    <dbReference type="NCBI Taxonomy" id="201975"/>
    <lineage>
        <taxon>Bacteria</taxon>
        <taxon>Bacillati</taxon>
        <taxon>Bacillota</taxon>
        <taxon>Bacilli</taxon>
        <taxon>Bacillales</taxon>
        <taxon>Thermoactinomycetaceae</taxon>
        <taxon>Planifilum</taxon>
    </lineage>
</organism>
<proteinExistence type="predicted"/>
<evidence type="ECO:0000313" key="2">
    <source>
        <dbReference type="Proteomes" id="UP000237797"/>
    </source>
</evidence>
<dbReference type="AlphaFoldDB" id="A0A2T0LBG5"/>
<protein>
    <submittedName>
        <fullName evidence="1">Uncharacterized protein</fullName>
    </submittedName>
</protein>
<evidence type="ECO:0000313" key="1">
    <source>
        <dbReference type="EMBL" id="PRX39242.1"/>
    </source>
</evidence>